<dbReference type="Proteomes" id="UP000070463">
    <property type="component" value="Unassembled WGS sequence"/>
</dbReference>
<keyword evidence="1" id="KW-0812">Transmembrane</keyword>
<dbReference type="AlphaFoldDB" id="A0A133UQV4"/>
<accession>A0A133UQV4</accession>
<feature type="transmembrane region" description="Helical" evidence="1">
    <location>
        <begin position="85"/>
        <end position="110"/>
    </location>
</feature>
<sequence length="155" mass="16288">MTKLEEGNRHWRKANGFHAIIWKKKETVELDIHRDPKRGKHKPGRASGIYRFNVFIRPYPYGVLREEGRRGSGRCISLENLEKRLLAGLVSAVGGLIVAVGGLIVAAGGITASRAGGFEGTVVGVVAAAGGAVALAGGLVAVKGAKLAKEAHEGN</sequence>
<name>A0A133UQV4_9EURY</name>
<proteinExistence type="predicted"/>
<keyword evidence="1" id="KW-0472">Membrane</keyword>
<dbReference type="EMBL" id="LHXR01000074">
    <property type="protein sequence ID" value="KXA96563.1"/>
    <property type="molecule type" value="Genomic_DNA"/>
</dbReference>
<reference evidence="2 3" key="1">
    <citation type="journal article" date="2016" name="Sci. Rep.">
        <title>Metabolic traits of an uncultured archaeal lineage -MSBL1- from brine pools of the Red Sea.</title>
        <authorList>
            <person name="Mwirichia R."/>
            <person name="Alam I."/>
            <person name="Rashid M."/>
            <person name="Vinu M."/>
            <person name="Ba-Alawi W."/>
            <person name="Anthony Kamau A."/>
            <person name="Kamanda Ngugi D."/>
            <person name="Goker M."/>
            <person name="Klenk H.P."/>
            <person name="Bajic V."/>
            <person name="Stingl U."/>
        </authorList>
    </citation>
    <scope>NUCLEOTIDE SEQUENCE [LARGE SCALE GENOMIC DNA]</scope>
    <source>
        <strain evidence="2">SCGC-AAA259I09</strain>
    </source>
</reference>
<evidence type="ECO:0000256" key="1">
    <source>
        <dbReference type="SAM" id="Phobius"/>
    </source>
</evidence>
<comment type="caution">
    <text evidence="2">The sequence shown here is derived from an EMBL/GenBank/DDBJ whole genome shotgun (WGS) entry which is preliminary data.</text>
</comment>
<organism evidence="2 3">
    <name type="scientific">candidate division MSBL1 archaeon SCGC-AAA259I09</name>
    <dbReference type="NCBI Taxonomy" id="1698267"/>
    <lineage>
        <taxon>Archaea</taxon>
        <taxon>Methanobacteriati</taxon>
        <taxon>Methanobacteriota</taxon>
        <taxon>candidate division MSBL1</taxon>
    </lineage>
</organism>
<keyword evidence="3" id="KW-1185">Reference proteome</keyword>
<evidence type="ECO:0000313" key="2">
    <source>
        <dbReference type="EMBL" id="KXA96563.1"/>
    </source>
</evidence>
<gene>
    <name evidence="2" type="ORF">AKJ37_04935</name>
</gene>
<protein>
    <submittedName>
        <fullName evidence="2">Uncharacterized protein</fullName>
    </submittedName>
</protein>
<keyword evidence="1" id="KW-1133">Transmembrane helix</keyword>
<feature type="transmembrane region" description="Helical" evidence="1">
    <location>
        <begin position="122"/>
        <end position="142"/>
    </location>
</feature>
<evidence type="ECO:0000313" key="3">
    <source>
        <dbReference type="Proteomes" id="UP000070463"/>
    </source>
</evidence>